<evidence type="ECO:0000259" key="1">
    <source>
        <dbReference type="Pfam" id="PF06985"/>
    </source>
</evidence>
<dbReference type="GeneID" id="59311898"/>
<name>A0A8H5P0S4_GIBSU</name>
<dbReference type="PANTHER" id="PTHR24148:SF64">
    <property type="entry name" value="HETEROKARYON INCOMPATIBILITY DOMAIN-CONTAINING PROTEIN"/>
    <property type="match status" value="1"/>
</dbReference>
<protein>
    <submittedName>
        <fullName evidence="2">Heterokaryon incompatibility 6 OR allele</fullName>
    </submittedName>
</protein>
<dbReference type="RefSeq" id="XP_036532133.1">
    <property type="nucleotide sequence ID" value="XM_036677180.1"/>
</dbReference>
<dbReference type="AlphaFoldDB" id="A0A8H5P0S4"/>
<comment type="caution">
    <text evidence="2">The sequence shown here is derived from an EMBL/GenBank/DDBJ whole genome shotgun (WGS) entry which is preliminary data.</text>
</comment>
<dbReference type="Pfam" id="PF26639">
    <property type="entry name" value="Het-6_barrel"/>
    <property type="match status" value="1"/>
</dbReference>
<dbReference type="InterPro" id="IPR010730">
    <property type="entry name" value="HET"/>
</dbReference>
<gene>
    <name evidence="2" type="ORF">FSUBG_12397</name>
</gene>
<proteinExistence type="predicted"/>
<dbReference type="EMBL" id="JAAOAV010000266">
    <property type="protein sequence ID" value="KAF5585622.1"/>
    <property type="molecule type" value="Genomic_DNA"/>
</dbReference>
<organism evidence="2 3">
    <name type="scientific">Gibberella subglutinans</name>
    <name type="common">Fusarium subglutinans</name>
    <dbReference type="NCBI Taxonomy" id="42677"/>
    <lineage>
        <taxon>Eukaryota</taxon>
        <taxon>Fungi</taxon>
        <taxon>Dikarya</taxon>
        <taxon>Ascomycota</taxon>
        <taxon>Pezizomycotina</taxon>
        <taxon>Sordariomycetes</taxon>
        <taxon>Hypocreomycetidae</taxon>
        <taxon>Hypocreales</taxon>
        <taxon>Nectriaceae</taxon>
        <taxon>Fusarium</taxon>
        <taxon>Fusarium fujikuroi species complex</taxon>
    </lineage>
</organism>
<accession>A0A8H5P0S4</accession>
<feature type="domain" description="Heterokaryon incompatibility" evidence="1">
    <location>
        <begin position="290"/>
        <end position="447"/>
    </location>
</feature>
<keyword evidence="3" id="KW-1185">Reference proteome</keyword>
<dbReference type="OrthoDB" id="4850726at2759"/>
<dbReference type="PANTHER" id="PTHR24148">
    <property type="entry name" value="ANKYRIN REPEAT DOMAIN-CONTAINING PROTEIN 39 HOMOLOG-RELATED"/>
    <property type="match status" value="1"/>
</dbReference>
<reference evidence="2 3" key="1">
    <citation type="submission" date="2020-05" db="EMBL/GenBank/DDBJ databases">
        <title>Identification and distribution of gene clusters putatively required for synthesis of sphingolipid metabolism inhibitors in phylogenetically diverse species of the filamentous fungus Fusarium.</title>
        <authorList>
            <person name="Kim H.-S."/>
            <person name="Busman M."/>
            <person name="Brown D.W."/>
            <person name="Divon H."/>
            <person name="Uhlig S."/>
            <person name="Proctor R.H."/>
        </authorList>
    </citation>
    <scope>NUCLEOTIDE SEQUENCE [LARGE SCALE GENOMIC DNA]</scope>
    <source>
        <strain evidence="2 3">NRRL 66333</strain>
    </source>
</reference>
<dbReference type="InterPro" id="IPR052895">
    <property type="entry name" value="HetReg/Transcr_Mod"/>
</dbReference>
<dbReference type="Proteomes" id="UP000547976">
    <property type="component" value="Unassembled WGS sequence"/>
</dbReference>
<sequence length="902" mass="101757">MGVKFSGAKFFLDESEFTELEMIMQNEAAEKLLRATQAFINAVEQGEKVTFGEDVGRDVILGLGHPGKISHGSISWQAMVLVQIIHRHHLQDCFDRYIHGQSAVVYLPPKVGSGHKLFSTKTFTKAAKHDLHGICEQQPPGALHGLVAAYISLIIPIKGVCLSESIPGGSIQSWLGISVQRQVDLGPEGDPSTSIVLPKPPRRKCVAKYPDSRGAKAYSKENREWKTVILMSLPANISKRFVYEPLTFPGQSIRVVTLYQGSFSDPIRISLAEIQLVPNCFQRHHGLFQYEALSYVWGSEHNPKDAIMPDRSSISITNNLDIALRHLRYTAKDRQLWVDSLCINQKDEEEKSSQIPLMGSIYRLANRVLAWLGPEENESRHALETIAHVGRQVEINWSTTSIRPARGTSELDWAELAMTAPFNDQELHSICSLFQRPWFERIWVRQEIILSTVALVKCGSTEVDWNLFRKGAYVMFRQPSDIWHIWERNIAFVQSLRLVESLCRTRPGFLGYRDLRTDIRGTKSKDPRDMIYGVSSLLCGPDQALGIQADYSKSVSEVYTDVVQRIIIQRRSLKILDTCELCSKVLDIPSWVPDWSSSLKQLNMPWGTWSACGWISAKVNFSQDTFLGKRVLRVAGIRASRIANVRCAQTGNFDTEVSHNRMIELIRHFKPSGDLDAPYKSGGTIIEAYARVFVGLGFAHDFDPPDRYWPDFDRTVQDVRIIWMTDGNYDELRKVSMHPSEAFFRSFTLNIVGRCIFSTVDGLIGLAPLNTISNDLVSVIFGGRNPVILREYATSSASDAMYQVVGVCYVPGLMMGEIIHGSFPSFYRPINTFGQSLSTHAIENTHIALLDTRRNELKTDPSAILMEMGISCERYQRHPHILEVTQKALQEANVAIEDFNLF</sequence>
<dbReference type="Pfam" id="PF06985">
    <property type="entry name" value="HET"/>
    <property type="match status" value="1"/>
</dbReference>
<evidence type="ECO:0000313" key="2">
    <source>
        <dbReference type="EMBL" id="KAF5585622.1"/>
    </source>
</evidence>
<evidence type="ECO:0000313" key="3">
    <source>
        <dbReference type="Proteomes" id="UP000547976"/>
    </source>
</evidence>